<dbReference type="InterPro" id="IPR023691">
    <property type="entry name" value="ABC_transptr_BtuC"/>
</dbReference>
<dbReference type="GO" id="GO:0015889">
    <property type="term" value="P:cobalamin transport"/>
    <property type="evidence" value="ECO:0007669"/>
    <property type="project" value="UniProtKB-UniRule"/>
</dbReference>
<dbReference type="InterPro" id="IPR000522">
    <property type="entry name" value="ABC_transptr_permease_BtuC"/>
</dbReference>
<keyword evidence="7 9" id="KW-1133">Transmembrane helix</keyword>
<dbReference type="GO" id="GO:0005886">
    <property type="term" value="C:plasma membrane"/>
    <property type="evidence" value="ECO:0007669"/>
    <property type="project" value="UniProtKB-SubCell"/>
</dbReference>
<evidence type="ECO:0000256" key="6">
    <source>
        <dbReference type="ARBA" id="ARBA00022692"/>
    </source>
</evidence>
<sequence>MSTHNPITQLVQSGQKRDMHRIIFLSVALLIITAVSLCAGEMWILPDEWLTETAKLFVWELRFPRVLAVIAVGASLAMAGAVMQAIFENPLAEPGLLGVSNGAGVFVVFIVLFFKGMPPLWVLGTGAVIGATLLTLILLYFAHFRRLSNSQLLLVGVALGVICGAFMTWMVYFSTSLDLRQLMYWMMGSFSGADWRLSPLLAALAVVALWLLWQTPVLNYLALGEVSAQQLGVSAHRWRNVFIIAVGLLIGLSVAIAGAISFIGLIIPHMLRLTGITDHRTLLPACGLFGAVSMLLADLCSRLILANAEIPIGVVTATIGAPAFIYLLTRHHGGRR</sequence>
<evidence type="ECO:0000256" key="4">
    <source>
        <dbReference type="ARBA" id="ARBA00022475"/>
    </source>
</evidence>
<comment type="caution">
    <text evidence="10">The sequence shown here is derived from an EMBL/GenBank/DDBJ whole genome shotgun (WGS) entry which is preliminary data.</text>
</comment>
<dbReference type="AlphaFoldDB" id="A0A1B8HQ82"/>
<evidence type="ECO:0000256" key="9">
    <source>
        <dbReference type="HAMAP-Rule" id="MF_01004"/>
    </source>
</evidence>
<dbReference type="SUPFAM" id="SSF81345">
    <property type="entry name" value="ABC transporter involved in vitamin B12 uptake, BtuC"/>
    <property type="match status" value="1"/>
</dbReference>
<dbReference type="Pfam" id="PF01032">
    <property type="entry name" value="FecCD"/>
    <property type="match status" value="1"/>
</dbReference>
<comment type="similarity">
    <text evidence="2 9">Belongs to the binding-protein-dependent transport system permease family. FecCD subfamily.</text>
</comment>
<organism evidence="10 11">
    <name type="scientific">Morganella psychrotolerans</name>
    <dbReference type="NCBI Taxonomy" id="368603"/>
    <lineage>
        <taxon>Bacteria</taxon>
        <taxon>Pseudomonadati</taxon>
        <taxon>Pseudomonadota</taxon>
        <taxon>Gammaproteobacteria</taxon>
        <taxon>Enterobacterales</taxon>
        <taxon>Morganellaceae</taxon>
        <taxon>Morganella</taxon>
    </lineage>
</organism>
<feature type="transmembrane region" description="Helical" evidence="9">
    <location>
        <begin position="242"/>
        <end position="270"/>
    </location>
</feature>
<keyword evidence="6 9" id="KW-0812">Transmembrane</keyword>
<gene>
    <name evidence="9" type="primary">btuC</name>
    <name evidence="10" type="ORF">AYY17_02150</name>
</gene>
<feature type="transmembrane region" description="Helical" evidence="9">
    <location>
        <begin position="94"/>
        <end position="114"/>
    </location>
</feature>
<comment type="subcellular location">
    <subcellularLocation>
        <location evidence="1 9">Cell membrane</location>
        <topology evidence="1 9">Multi-pass membrane protein</topology>
    </subcellularLocation>
</comment>
<dbReference type="Proteomes" id="UP000092247">
    <property type="component" value="Unassembled WGS sequence"/>
</dbReference>
<dbReference type="Gene3D" id="1.10.3470.10">
    <property type="entry name" value="ABC transporter involved in vitamin B12 uptake, BtuC"/>
    <property type="match status" value="1"/>
</dbReference>
<evidence type="ECO:0000256" key="5">
    <source>
        <dbReference type="ARBA" id="ARBA00022519"/>
    </source>
</evidence>
<feature type="transmembrane region" description="Helical" evidence="9">
    <location>
        <begin position="195"/>
        <end position="213"/>
    </location>
</feature>
<dbReference type="RefSeq" id="WP_067420901.1">
    <property type="nucleotide sequence ID" value="NZ_CBCPID010000003.1"/>
</dbReference>
<dbReference type="GO" id="GO:0090482">
    <property type="term" value="F:vitamin transmembrane transporter activity"/>
    <property type="evidence" value="ECO:0007669"/>
    <property type="project" value="UniProtKB-UniRule"/>
</dbReference>
<dbReference type="PANTHER" id="PTHR30472:SF29">
    <property type="entry name" value="VITAMIN B12 IMPORT SYSTEM PERMEASE PROTEIN BTUC"/>
    <property type="match status" value="1"/>
</dbReference>
<feature type="transmembrane region" description="Helical" evidence="9">
    <location>
        <begin position="22"/>
        <end position="45"/>
    </location>
</feature>
<dbReference type="HAMAP" id="MF_01004">
    <property type="entry name" value="BtuC"/>
    <property type="match status" value="1"/>
</dbReference>
<keyword evidence="8 9" id="KW-0472">Membrane</keyword>
<evidence type="ECO:0000256" key="7">
    <source>
        <dbReference type="ARBA" id="ARBA00022989"/>
    </source>
</evidence>
<evidence type="ECO:0000256" key="8">
    <source>
        <dbReference type="ARBA" id="ARBA00023136"/>
    </source>
</evidence>
<dbReference type="FunFam" id="1.10.3470.10:FF:000001">
    <property type="entry name" value="Vitamin B12 ABC transporter permease BtuC"/>
    <property type="match status" value="1"/>
</dbReference>
<feature type="transmembrane region" description="Helical" evidence="9">
    <location>
        <begin position="120"/>
        <end position="141"/>
    </location>
</feature>
<accession>A0A1B8HQ82</accession>
<feature type="transmembrane region" description="Helical" evidence="9">
    <location>
        <begin position="153"/>
        <end position="175"/>
    </location>
</feature>
<dbReference type="NCBIfam" id="NF003001">
    <property type="entry name" value="PRK03784.1"/>
    <property type="match status" value="1"/>
</dbReference>
<feature type="transmembrane region" description="Helical" evidence="9">
    <location>
        <begin position="310"/>
        <end position="329"/>
    </location>
</feature>
<dbReference type="STRING" id="368603.AYY16_05655"/>
<dbReference type="InterPro" id="IPR037294">
    <property type="entry name" value="ABC_BtuC-like"/>
</dbReference>
<dbReference type="PANTHER" id="PTHR30472">
    <property type="entry name" value="FERRIC ENTEROBACTIN TRANSPORT SYSTEM PERMEASE PROTEIN"/>
    <property type="match status" value="1"/>
</dbReference>
<comment type="subunit">
    <text evidence="9">The complex is composed of two ATP-binding proteins (BtuD), two transmembrane proteins (BtuC) and a solute-binding protein (BtuF).</text>
</comment>
<keyword evidence="4 9" id="KW-1003">Cell membrane</keyword>
<evidence type="ECO:0000256" key="3">
    <source>
        <dbReference type="ARBA" id="ARBA00022448"/>
    </source>
</evidence>
<evidence type="ECO:0000313" key="10">
    <source>
        <dbReference type="EMBL" id="OBU11543.1"/>
    </source>
</evidence>
<keyword evidence="5" id="KW-0997">Cell inner membrane</keyword>
<dbReference type="EMBL" id="LZEX01000001">
    <property type="protein sequence ID" value="OBU11543.1"/>
    <property type="molecule type" value="Genomic_DNA"/>
</dbReference>
<feature type="transmembrane region" description="Helical" evidence="9">
    <location>
        <begin position="282"/>
        <end position="304"/>
    </location>
</feature>
<proteinExistence type="inferred from homology"/>
<comment type="function">
    <text evidence="9">Part of the ABC transporter complex BtuCDF involved in vitamin B12 import. Involved in the translocation of the substrate across the membrane.</text>
</comment>
<keyword evidence="3 9" id="KW-0813">Transport</keyword>
<reference evidence="10 11" key="1">
    <citation type="submission" date="2016-06" db="EMBL/GenBank/DDBJ databases">
        <authorList>
            <person name="Kjaerup R.B."/>
            <person name="Dalgaard T.S."/>
            <person name="Juul-Madsen H.R."/>
        </authorList>
    </citation>
    <scope>NUCLEOTIDE SEQUENCE [LARGE SCALE GENOMIC DNA]</scope>
    <source>
        <strain evidence="10 11">GCSL-Mp3</strain>
    </source>
</reference>
<dbReference type="CDD" id="cd06550">
    <property type="entry name" value="TM_ABC_iron-siderophores_like"/>
    <property type="match status" value="1"/>
</dbReference>
<protein>
    <recommendedName>
        <fullName evidence="9">Vitamin B12 import system permease protein BtuC</fullName>
    </recommendedName>
</protein>
<evidence type="ECO:0000256" key="2">
    <source>
        <dbReference type="ARBA" id="ARBA00007935"/>
    </source>
</evidence>
<evidence type="ECO:0000313" key="11">
    <source>
        <dbReference type="Proteomes" id="UP000092247"/>
    </source>
</evidence>
<evidence type="ECO:0000256" key="1">
    <source>
        <dbReference type="ARBA" id="ARBA00004651"/>
    </source>
</evidence>
<name>A0A1B8HQ82_9GAMM</name>
<feature type="transmembrane region" description="Helical" evidence="9">
    <location>
        <begin position="65"/>
        <end position="87"/>
    </location>
</feature>